<keyword evidence="4 5" id="KW-0472">Membrane</keyword>
<dbReference type="CDD" id="cd19051">
    <property type="entry name" value="LGIC_TM_cation"/>
    <property type="match status" value="1"/>
</dbReference>
<dbReference type="Pfam" id="PF02932">
    <property type="entry name" value="Neur_chan_memb"/>
    <property type="match status" value="1"/>
</dbReference>
<keyword evidence="5" id="KW-0813">Transport</keyword>
<evidence type="ECO:0000256" key="3">
    <source>
        <dbReference type="ARBA" id="ARBA00022989"/>
    </source>
</evidence>
<evidence type="ECO:0000256" key="5">
    <source>
        <dbReference type="RuleBase" id="RU000687"/>
    </source>
</evidence>
<dbReference type="PANTHER" id="PTHR18945">
    <property type="entry name" value="NEUROTRANSMITTER GATED ION CHANNEL"/>
    <property type="match status" value="1"/>
</dbReference>
<evidence type="ECO:0000259" key="7">
    <source>
        <dbReference type="Pfam" id="PF02932"/>
    </source>
</evidence>
<evidence type="ECO:0000256" key="4">
    <source>
        <dbReference type="ARBA" id="ARBA00023136"/>
    </source>
</evidence>
<proteinExistence type="inferred from homology"/>
<keyword evidence="3 5" id="KW-1133">Transmembrane helix</keyword>
<dbReference type="GO" id="GO:0004888">
    <property type="term" value="F:transmembrane signaling receptor activity"/>
    <property type="evidence" value="ECO:0007669"/>
    <property type="project" value="InterPro"/>
</dbReference>
<feature type="transmembrane region" description="Helical" evidence="5">
    <location>
        <begin position="347"/>
        <end position="367"/>
    </location>
</feature>
<evidence type="ECO:0000313" key="9">
    <source>
        <dbReference type="WBParaSite" id="MBELARI_LOCUS14262"/>
    </source>
</evidence>
<dbReference type="Proteomes" id="UP000887575">
    <property type="component" value="Unassembled WGS sequence"/>
</dbReference>
<dbReference type="AlphaFoldDB" id="A0AAF3EJR2"/>
<protein>
    <submittedName>
        <fullName evidence="9">Uncharacterized protein</fullName>
    </submittedName>
</protein>
<dbReference type="PRINTS" id="PR00252">
    <property type="entry name" value="NRIONCHANNEL"/>
</dbReference>
<dbReference type="PROSITE" id="PS00236">
    <property type="entry name" value="NEUROTR_ION_CHANNEL"/>
    <property type="match status" value="1"/>
</dbReference>
<evidence type="ECO:0000313" key="8">
    <source>
        <dbReference type="Proteomes" id="UP000887575"/>
    </source>
</evidence>
<dbReference type="InterPro" id="IPR006201">
    <property type="entry name" value="Neur_channel"/>
</dbReference>
<dbReference type="InterPro" id="IPR036719">
    <property type="entry name" value="Neuro-gated_channel_TM_sf"/>
</dbReference>
<accession>A0AAF3EJR2</accession>
<keyword evidence="2 5" id="KW-0812">Transmembrane</keyword>
<feature type="chain" id="PRO_5041783961" evidence="5">
    <location>
        <begin position="17"/>
        <end position="436"/>
    </location>
</feature>
<dbReference type="InterPro" id="IPR006029">
    <property type="entry name" value="Neurotrans-gated_channel_TM"/>
</dbReference>
<dbReference type="WBParaSite" id="MBELARI_LOCUS14262">
    <property type="protein sequence ID" value="MBELARI_LOCUS14262"/>
    <property type="gene ID" value="MBELARI_LOCUS14262"/>
</dbReference>
<comment type="similarity">
    <text evidence="5">Belongs to the ligand-gated ion channel (TC 1.A.9) family.</text>
</comment>
<dbReference type="CDD" id="cd18989">
    <property type="entry name" value="LGIC_ECD_cation"/>
    <property type="match status" value="1"/>
</dbReference>
<dbReference type="InterPro" id="IPR018000">
    <property type="entry name" value="Neurotransmitter_ion_chnl_CS"/>
</dbReference>
<dbReference type="InterPro" id="IPR006202">
    <property type="entry name" value="Neur_chan_lig-bd"/>
</dbReference>
<dbReference type="GO" id="GO:0016020">
    <property type="term" value="C:membrane"/>
    <property type="evidence" value="ECO:0007669"/>
    <property type="project" value="UniProtKB-SubCell"/>
</dbReference>
<dbReference type="SUPFAM" id="SSF90112">
    <property type="entry name" value="Neurotransmitter-gated ion-channel transmembrane pore"/>
    <property type="match status" value="1"/>
</dbReference>
<keyword evidence="8" id="KW-1185">Reference proteome</keyword>
<dbReference type="InterPro" id="IPR036734">
    <property type="entry name" value="Neur_chan_lig-bd_sf"/>
</dbReference>
<evidence type="ECO:0000256" key="2">
    <source>
        <dbReference type="ARBA" id="ARBA00022692"/>
    </source>
</evidence>
<dbReference type="InterPro" id="IPR038050">
    <property type="entry name" value="Neuro_actylchol_rec"/>
</dbReference>
<organism evidence="8 9">
    <name type="scientific">Mesorhabditis belari</name>
    <dbReference type="NCBI Taxonomy" id="2138241"/>
    <lineage>
        <taxon>Eukaryota</taxon>
        <taxon>Metazoa</taxon>
        <taxon>Ecdysozoa</taxon>
        <taxon>Nematoda</taxon>
        <taxon>Chromadorea</taxon>
        <taxon>Rhabditida</taxon>
        <taxon>Rhabditina</taxon>
        <taxon>Rhabditomorpha</taxon>
        <taxon>Rhabditoidea</taxon>
        <taxon>Rhabditidae</taxon>
        <taxon>Mesorhabditinae</taxon>
        <taxon>Mesorhabditis</taxon>
    </lineage>
</organism>
<dbReference type="SUPFAM" id="SSF63712">
    <property type="entry name" value="Nicotinic receptor ligand binding domain-like"/>
    <property type="match status" value="1"/>
</dbReference>
<feature type="signal peptide" evidence="5">
    <location>
        <begin position="1"/>
        <end position="16"/>
    </location>
</feature>
<evidence type="ECO:0000256" key="1">
    <source>
        <dbReference type="ARBA" id="ARBA00004141"/>
    </source>
</evidence>
<dbReference type="Gene3D" id="1.20.58.390">
    <property type="entry name" value="Neurotransmitter-gated ion-channel transmembrane domain"/>
    <property type="match status" value="1"/>
</dbReference>
<feature type="transmembrane region" description="Helical" evidence="5">
    <location>
        <begin position="414"/>
        <end position="435"/>
    </location>
</feature>
<evidence type="ECO:0000259" key="6">
    <source>
        <dbReference type="Pfam" id="PF02931"/>
    </source>
</evidence>
<dbReference type="Gene3D" id="2.70.170.10">
    <property type="entry name" value="Neurotransmitter-gated ion-channel ligand-binding domain"/>
    <property type="match status" value="1"/>
</dbReference>
<feature type="domain" description="Neurotransmitter-gated ion-channel ligand-binding" evidence="6">
    <location>
        <begin position="37"/>
        <end position="216"/>
    </location>
</feature>
<dbReference type="Pfam" id="PF02931">
    <property type="entry name" value="Neur_chan_LBD"/>
    <property type="match status" value="1"/>
</dbReference>
<dbReference type="GO" id="GO:0005230">
    <property type="term" value="F:extracellular ligand-gated monoatomic ion channel activity"/>
    <property type="evidence" value="ECO:0007669"/>
    <property type="project" value="InterPro"/>
</dbReference>
<name>A0AAF3EJR2_9BILA</name>
<feature type="domain" description="Neurotransmitter-gated ion-channel transmembrane" evidence="7">
    <location>
        <begin position="290"/>
        <end position="400"/>
    </location>
</feature>
<keyword evidence="5" id="KW-0732">Signal</keyword>
<reference evidence="9" key="1">
    <citation type="submission" date="2024-02" db="UniProtKB">
        <authorList>
            <consortium name="WormBaseParasite"/>
        </authorList>
    </citation>
    <scope>IDENTIFICATION</scope>
</reference>
<comment type="subcellular location">
    <subcellularLocation>
        <location evidence="1">Membrane</location>
        <topology evidence="1">Multi-pass membrane protein</topology>
    </subcellularLocation>
</comment>
<feature type="transmembrane region" description="Helical" evidence="5">
    <location>
        <begin position="283"/>
        <end position="305"/>
    </location>
</feature>
<sequence>MIPLIWLICFIKSSFAQFTINNTNIANSLQSMNAANAVYDELFNKRNYTKYLSPVFGQMIENSTEIAKLNVHFDLWFIKLINLDPESQLLSLCLEFKTYWQDVRLSWNASQFNGIEYIFVSSDAIWIPDCQIGDARFGNTSTVAESKTVDSVKPDELMRAVQIFSNGSIFYPVFYYTEVACPINVDVFPFDKQICPLMVMSLAFDSSQISMSATVDPFIMAYANPDYVKMVAKEVGAAFAITEALVQWGNGEWDMTNITNFSIIQGEMTVTGYLLYLRRVPNFYVYVIALPCFILTGLSIVGMFWTPNFKKEQLVKLTIGLTSLVSMTVLLEMLADAIPKTSVFPLLGIYVVCCVGVTSLASVIITLSSLPNPRKHHEPQQDPNEKALEKKKCGFTMSERPTLRSFLGIFHRNFFLLIFFQALNLVGFIVFLSFWD</sequence>
<feature type="transmembrane region" description="Helical" evidence="5">
    <location>
        <begin position="317"/>
        <end position="335"/>
    </location>
</feature>
<keyword evidence="5" id="KW-0406">Ion transport</keyword>
<keyword evidence="5" id="KW-0407">Ion channel</keyword>